<protein>
    <recommendedName>
        <fullName evidence="5">5'-nucleotidase</fullName>
    </recommendedName>
</protein>
<evidence type="ECO:0000256" key="1">
    <source>
        <dbReference type="SAM" id="MobiDB-lite"/>
    </source>
</evidence>
<feature type="region of interest" description="Disordered" evidence="1">
    <location>
        <begin position="83"/>
        <end position="104"/>
    </location>
</feature>
<proteinExistence type="predicted"/>
<evidence type="ECO:0000313" key="3">
    <source>
        <dbReference type="EMBL" id="GGS14838.1"/>
    </source>
</evidence>
<feature type="chain" id="PRO_5037664227" description="5'-nucleotidase" evidence="2">
    <location>
        <begin position="28"/>
        <end position="104"/>
    </location>
</feature>
<dbReference type="AlphaFoldDB" id="A0A918G369"/>
<keyword evidence="4" id="KW-1185">Reference proteome</keyword>
<gene>
    <name evidence="3" type="ORF">GCM10010269_62510</name>
</gene>
<reference evidence="3" key="2">
    <citation type="submission" date="2020-09" db="EMBL/GenBank/DDBJ databases">
        <authorList>
            <person name="Sun Q."/>
            <person name="Ohkuma M."/>
        </authorList>
    </citation>
    <scope>NUCLEOTIDE SEQUENCE</scope>
    <source>
        <strain evidence="3">JCM 4386</strain>
    </source>
</reference>
<organism evidence="3 4">
    <name type="scientific">Streptomyces humidus</name>
    <dbReference type="NCBI Taxonomy" id="52259"/>
    <lineage>
        <taxon>Bacteria</taxon>
        <taxon>Bacillati</taxon>
        <taxon>Actinomycetota</taxon>
        <taxon>Actinomycetes</taxon>
        <taxon>Kitasatosporales</taxon>
        <taxon>Streptomycetaceae</taxon>
        <taxon>Streptomyces</taxon>
    </lineage>
</organism>
<evidence type="ECO:0000256" key="2">
    <source>
        <dbReference type="SAM" id="SignalP"/>
    </source>
</evidence>
<dbReference type="EMBL" id="BMTL01000031">
    <property type="protein sequence ID" value="GGS14838.1"/>
    <property type="molecule type" value="Genomic_DNA"/>
</dbReference>
<sequence>MHKRMLRSALAAAFSAALAFGALSGLAGTKGDVARDSTWSTAAVAGDSTWVAPRDSTWVVTAADAPGDSTWVVTAAGVPGDSTWVAPGDSTWGAPADSTWVAES</sequence>
<evidence type="ECO:0000313" key="4">
    <source>
        <dbReference type="Proteomes" id="UP000606194"/>
    </source>
</evidence>
<accession>A0A918G369</accession>
<dbReference type="Proteomes" id="UP000606194">
    <property type="component" value="Unassembled WGS sequence"/>
</dbReference>
<reference evidence="3" key="1">
    <citation type="journal article" date="2014" name="Int. J. Syst. Evol. Microbiol.">
        <title>Complete genome sequence of Corynebacterium casei LMG S-19264T (=DSM 44701T), isolated from a smear-ripened cheese.</title>
        <authorList>
            <consortium name="US DOE Joint Genome Institute (JGI-PGF)"/>
            <person name="Walter F."/>
            <person name="Albersmeier A."/>
            <person name="Kalinowski J."/>
            <person name="Ruckert C."/>
        </authorList>
    </citation>
    <scope>NUCLEOTIDE SEQUENCE</scope>
    <source>
        <strain evidence="3">JCM 4386</strain>
    </source>
</reference>
<evidence type="ECO:0008006" key="5">
    <source>
        <dbReference type="Google" id="ProtNLM"/>
    </source>
</evidence>
<keyword evidence="2" id="KW-0732">Signal</keyword>
<name>A0A918G369_9ACTN</name>
<feature type="signal peptide" evidence="2">
    <location>
        <begin position="1"/>
        <end position="27"/>
    </location>
</feature>
<comment type="caution">
    <text evidence="3">The sequence shown here is derived from an EMBL/GenBank/DDBJ whole genome shotgun (WGS) entry which is preliminary data.</text>
</comment>